<accession>A0A0K2VHR5</accession>
<organism evidence="1">
    <name type="scientific">Lepeophtheirus salmonis</name>
    <name type="common">Salmon louse</name>
    <name type="synonym">Caligus salmonis</name>
    <dbReference type="NCBI Taxonomy" id="72036"/>
    <lineage>
        <taxon>Eukaryota</taxon>
        <taxon>Metazoa</taxon>
        <taxon>Ecdysozoa</taxon>
        <taxon>Arthropoda</taxon>
        <taxon>Crustacea</taxon>
        <taxon>Multicrustacea</taxon>
        <taxon>Hexanauplia</taxon>
        <taxon>Copepoda</taxon>
        <taxon>Siphonostomatoida</taxon>
        <taxon>Caligidae</taxon>
        <taxon>Lepeophtheirus</taxon>
    </lineage>
</organism>
<proteinExistence type="predicted"/>
<protein>
    <submittedName>
        <fullName evidence="1">Uncharacterized protein</fullName>
    </submittedName>
</protein>
<dbReference type="EMBL" id="HACA01032416">
    <property type="protein sequence ID" value="CDW49777.1"/>
    <property type="molecule type" value="Transcribed_RNA"/>
</dbReference>
<reference evidence="1" key="1">
    <citation type="submission" date="2014-05" db="EMBL/GenBank/DDBJ databases">
        <authorList>
            <person name="Chronopoulou M."/>
        </authorList>
    </citation>
    <scope>NUCLEOTIDE SEQUENCE</scope>
    <source>
        <tissue evidence="1">Whole organism</tissue>
    </source>
</reference>
<evidence type="ECO:0000313" key="1">
    <source>
        <dbReference type="EMBL" id="CDW49777.1"/>
    </source>
</evidence>
<dbReference type="AlphaFoldDB" id="A0A0K2VHR5"/>
<sequence>MNTAFKSMSICTVNDPSIIGDDIYRVSSKEGISLEHKVEEKRI</sequence>
<name>A0A0K2VHR5_LEPSM</name>